<feature type="signal peptide" evidence="1">
    <location>
        <begin position="1"/>
        <end position="22"/>
    </location>
</feature>
<feature type="chain" id="PRO_5046902347" evidence="1">
    <location>
        <begin position="23"/>
        <end position="126"/>
    </location>
</feature>
<dbReference type="RefSeq" id="WP_259500515.1">
    <property type="nucleotide sequence ID" value="NZ_JARBWL010000002.1"/>
</dbReference>
<reference evidence="2 3" key="1">
    <citation type="submission" date="2023-02" db="EMBL/GenBank/DDBJ databases">
        <title>Pseudomonas chrutzelriedensis sp. nov., a potently antifungal strain isolated from moss.</title>
        <authorList>
            <person name="Schnyder A."/>
            <person name="Kalawong R."/>
            <person name="Eberl L."/>
            <person name="Agnoli K."/>
        </authorList>
    </citation>
    <scope>NUCLEOTIDE SEQUENCE [LARGE SCALE GENOMIC DNA]</scope>
    <source>
        <strain evidence="2 3">681</strain>
    </source>
</reference>
<dbReference type="Proteomes" id="UP001159100">
    <property type="component" value="Unassembled WGS sequence"/>
</dbReference>
<protein>
    <submittedName>
        <fullName evidence="2">Type 1 fimbrial protein</fullName>
    </submittedName>
</protein>
<organism evidence="2 3">
    <name type="scientific">Pseudomonas fungipugnans</name>
    <dbReference type="NCBI Taxonomy" id="3024217"/>
    <lineage>
        <taxon>Bacteria</taxon>
        <taxon>Pseudomonadati</taxon>
        <taxon>Pseudomonadota</taxon>
        <taxon>Gammaproteobacteria</taxon>
        <taxon>Pseudomonadales</taxon>
        <taxon>Pseudomonadaceae</taxon>
        <taxon>Pseudomonas</taxon>
    </lineage>
</organism>
<evidence type="ECO:0000313" key="2">
    <source>
        <dbReference type="EMBL" id="MDI2594438.1"/>
    </source>
</evidence>
<comment type="caution">
    <text evidence="2">The sequence shown here is derived from an EMBL/GenBank/DDBJ whole genome shotgun (WGS) entry which is preliminary data.</text>
</comment>
<dbReference type="EMBL" id="JARBWL010000002">
    <property type="protein sequence ID" value="MDI2594438.1"/>
    <property type="molecule type" value="Genomic_DNA"/>
</dbReference>
<evidence type="ECO:0000256" key="1">
    <source>
        <dbReference type="SAM" id="SignalP"/>
    </source>
</evidence>
<accession>A0ABT6QU60</accession>
<sequence>MFGKHLSVGISLFFAVSGACLAATPAGQGVIRFQGSIVEPGCTSHVGANSTVELNGCPTSARGSASNAVGVEPVRSVTALDHSRVDVKLVSESSKDGRYYDRQYALVDGAGKPLKSGSYLITLTAP</sequence>
<name>A0ABT6QU60_9PSED</name>
<dbReference type="PROSITE" id="PS51257">
    <property type="entry name" value="PROKAR_LIPOPROTEIN"/>
    <property type="match status" value="1"/>
</dbReference>
<evidence type="ECO:0000313" key="3">
    <source>
        <dbReference type="Proteomes" id="UP001159100"/>
    </source>
</evidence>
<keyword evidence="1" id="KW-0732">Signal</keyword>
<proteinExistence type="predicted"/>
<keyword evidence="3" id="KW-1185">Reference proteome</keyword>
<gene>
    <name evidence="2" type="ORF">POF45_23850</name>
</gene>